<accession>A0A4Q2DXU8</accession>
<name>A0A4Q2DXU8_9AGAR</name>
<reference evidence="2 3" key="1">
    <citation type="submission" date="2019-01" db="EMBL/GenBank/DDBJ databases">
        <title>Draft genome sequence of Psathyrella aberdarensis IHI B618.</title>
        <authorList>
            <person name="Buettner E."/>
            <person name="Kellner H."/>
        </authorList>
    </citation>
    <scope>NUCLEOTIDE SEQUENCE [LARGE SCALE GENOMIC DNA]</scope>
    <source>
        <strain evidence="2 3">IHI B618</strain>
    </source>
</reference>
<evidence type="ECO:0000313" key="3">
    <source>
        <dbReference type="Proteomes" id="UP000290288"/>
    </source>
</evidence>
<evidence type="ECO:0000313" key="2">
    <source>
        <dbReference type="EMBL" id="RXW25337.1"/>
    </source>
</evidence>
<sequence length="665" mass="74583">MGQGEPINGVISGNSDGRVLVEQEVDGGLLNYFLSLGFSGNCLGQQADSFQAANLGDGNGDKNETAVMRWNYGDAQLGSCRETIQGGNHFRYWIQNGPQRNSGAVFMAISYEKPIAEQHDIILNGYNLGRDWLIGNITDSEIPTMNLTDGMQFSGTTSWANYTYQTDIKMVYGILPNTSDAINHNWTVAADGINASDGMLAVFNVHIVGEPAKSDTSYTTPATTHLPPFLEEMPHKPTRSSNPQRRFVIADNATVYEARDHWQEPDTHRRKRKREDDSDQEDSYGGGRAQDLSPFVRDQETYIGEATLNDVVVLVKKTLFKVPVELFQCKSNLDIGKGYFAGKYTDECPLLFKMQVFTRDNEMVDKFRSLLWAFKLSFDPARFESIPQDPSEVDRILDIAKLTYEIELEALYMWARQKVIEASQNDVYMEAFSSSTLRKLIEVGVLFNNPPKRSVKSTSPSSSISPAFTTPCTINIIPFIALKWAQRIRQKRAPPVPAIQVAEEYGLAELKGIAYYVHLQDMGDMQSPPCMENMMVSQVRTDPKLDKPQVLRLFAGYFSLVSFWERFRRAPLELPRADVCSPEEHAKCSTVWVRRWGSAIGWSRILSYNSADALGLLACLKDQLAGDDQLKEGVHPECRGAGLGLLERKRREVEANLVSHFLGCI</sequence>
<organism evidence="2 3">
    <name type="scientific">Candolleomyces aberdarensis</name>
    <dbReference type="NCBI Taxonomy" id="2316362"/>
    <lineage>
        <taxon>Eukaryota</taxon>
        <taxon>Fungi</taxon>
        <taxon>Dikarya</taxon>
        <taxon>Basidiomycota</taxon>
        <taxon>Agaricomycotina</taxon>
        <taxon>Agaricomycetes</taxon>
        <taxon>Agaricomycetidae</taxon>
        <taxon>Agaricales</taxon>
        <taxon>Agaricineae</taxon>
        <taxon>Psathyrellaceae</taxon>
        <taxon>Candolleomyces</taxon>
    </lineage>
</organism>
<dbReference type="Proteomes" id="UP000290288">
    <property type="component" value="Unassembled WGS sequence"/>
</dbReference>
<protein>
    <submittedName>
        <fullName evidence="2">Uncharacterized protein</fullName>
    </submittedName>
</protein>
<keyword evidence="3" id="KW-1185">Reference proteome</keyword>
<feature type="compositionally biased region" description="Polar residues" evidence="1">
    <location>
        <begin position="214"/>
        <end position="223"/>
    </location>
</feature>
<evidence type="ECO:0000256" key="1">
    <source>
        <dbReference type="SAM" id="MobiDB-lite"/>
    </source>
</evidence>
<dbReference type="AlphaFoldDB" id="A0A4Q2DXU8"/>
<dbReference type="EMBL" id="SDEE01000006">
    <property type="protein sequence ID" value="RXW25337.1"/>
    <property type="molecule type" value="Genomic_DNA"/>
</dbReference>
<feature type="region of interest" description="Disordered" evidence="1">
    <location>
        <begin position="259"/>
        <end position="291"/>
    </location>
</feature>
<comment type="caution">
    <text evidence="2">The sequence shown here is derived from an EMBL/GenBank/DDBJ whole genome shotgun (WGS) entry which is preliminary data.</text>
</comment>
<feature type="region of interest" description="Disordered" evidence="1">
    <location>
        <begin position="213"/>
        <end position="246"/>
    </location>
</feature>
<proteinExistence type="predicted"/>
<dbReference type="OrthoDB" id="2310204at2759"/>
<gene>
    <name evidence="2" type="ORF">EST38_g479</name>
</gene>
<dbReference type="STRING" id="2316362.A0A4Q2DXU8"/>